<organism evidence="2 3">
    <name type="scientific">Nocardia niwae</name>
    <dbReference type="NCBI Taxonomy" id="626084"/>
    <lineage>
        <taxon>Bacteria</taxon>
        <taxon>Bacillati</taxon>
        <taxon>Actinomycetota</taxon>
        <taxon>Actinomycetes</taxon>
        <taxon>Mycobacteriales</taxon>
        <taxon>Nocardiaceae</taxon>
        <taxon>Nocardia</taxon>
    </lineage>
</organism>
<dbReference type="InterPro" id="IPR012337">
    <property type="entry name" value="RNaseH-like_sf"/>
</dbReference>
<keyword evidence="2" id="KW-0540">Nuclease</keyword>
<accession>A0ABV2XD32</accession>
<dbReference type="PANTHER" id="PTHR30231">
    <property type="entry name" value="DNA POLYMERASE III SUBUNIT EPSILON"/>
    <property type="match status" value="1"/>
</dbReference>
<keyword evidence="2" id="KW-0269">Exonuclease</keyword>
<evidence type="ECO:0000313" key="2">
    <source>
        <dbReference type="EMBL" id="MEU2123766.1"/>
    </source>
</evidence>
<evidence type="ECO:0000313" key="3">
    <source>
        <dbReference type="Proteomes" id="UP001550535"/>
    </source>
</evidence>
<dbReference type="PANTHER" id="PTHR30231:SF42">
    <property type="entry name" value="EXONUCLEASE"/>
    <property type="match status" value="1"/>
</dbReference>
<keyword evidence="2" id="KW-0378">Hydrolase</keyword>
<dbReference type="SMART" id="SM00479">
    <property type="entry name" value="EXOIII"/>
    <property type="match status" value="1"/>
</dbReference>
<dbReference type="EMBL" id="JBEYBR010000045">
    <property type="protein sequence ID" value="MEU2123766.1"/>
    <property type="molecule type" value="Genomic_DNA"/>
</dbReference>
<dbReference type="Proteomes" id="UP001550535">
    <property type="component" value="Unassembled WGS sequence"/>
</dbReference>
<dbReference type="Gene3D" id="3.30.420.10">
    <property type="entry name" value="Ribonuclease H-like superfamily/Ribonuclease H"/>
    <property type="match status" value="1"/>
</dbReference>
<dbReference type="SUPFAM" id="SSF53098">
    <property type="entry name" value="Ribonuclease H-like"/>
    <property type="match status" value="1"/>
</dbReference>
<protein>
    <submittedName>
        <fullName evidence="2">Exonuclease domain-containing protein</fullName>
    </submittedName>
</protein>
<dbReference type="RefSeq" id="WP_063022029.1">
    <property type="nucleotide sequence ID" value="NZ_JBEYBM010000016.1"/>
</dbReference>
<name>A0ABV2XD32_9NOCA</name>
<evidence type="ECO:0000259" key="1">
    <source>
        <dbReference type="SMART" id="SM00479"/>
    </source>
</evidence>
<dbReference type="Pfam" id="PF00929">
    <property type="entry name" value="RNase_T"/>
    <property type="match status" value="1"/>
</dbReference>
<sequence length="198" mass="20904">MASDLSFAAFDVETANPKRGSICAIGVAIVRGGVRTGTHTWLCKPPSGIGEFSPYNMRVHKITPRDVAGQPGFAQRLPEVLAVVGDLPVVAHNAAFDMDNLTRACAFGGADLPDWLYGCTYTWSKRQLLLEKYRLPYVAGALGVVLSNHHDAGADAAATADIAIRLAALAGARSIADLALTAGSPLEQLGRARHRAGR</sequence>
<reference evidence="2 3" key="1">
    <citation type="submission" date="2024-06" db="EMBL/GenBank/DDBJ databases">
        <title>The Natural Products Discovery Center: Release of the First 8490 Sequenced Strains for Exploring Actinobacteria Biosynthetic Diversity.</title>
        <authorList>
            <person name="Kalkreuter E."/>
            <person name="Kautsar S.A."/>
            <person name="Yang D."/>
            <person name="Bader C.D."/>
            <person name="Teijaro C.N."/>
            <person name="Fluegel L."/>
            <person name="Davis C.M."/>
            <person name="Simpson J.R."/>
            <person name="Lauterbach L."/>
            <person name="Steele A.D."/>
            <person name="Gui C."/>
            <person name="Meng S."/>
            <person name="Li G."/>
            <person name="Viehrig K."/>
            <person name="Ye F."/>
            <person name="Su P."/>
            <person name="Kiefer A.F."/>
            <person name="Nichols A."/>
            <person name="Cepeda A.J."/>
            <person name="Yan W."/>
            <person name="Fan B."/>
            <person name="Jiang Y."/>
            <person name="Adhikari A."/>
            <person name="Zheng C.-J."/>
            <person name="Schuster L."/>
            <person name="Cowan T.M."/>
            <person name="Smanski M.J."/>
            <person name="Chevrette M.G."/>
            <person name="De Carvalho L.P.S."/>
            <person name="Shen B."/>
        </authorList>
    </citation>
    <scope>NUCLEOTIDE SEQUENCE [LARGE SCALE GENOMIC DNA]</scope>
    <source>
        <strain evidence="2 3">NPDC019434</strain>
    </source>
</reference>
<keyword evidence="3" id="KW-1185">Reference proteome</keyword>
<dbReference type="InterPro" id="IPR013520">
    <property type="entry name" value="Ribonucl_H"/>
</dbReference>
<feature type="domain" description="Exonuclease" evidence="1">
    <location>
        <begin position="6"/>
        <end position="172"/>
    </location>
</feature>
<dbReference type="InterPro" id="IPR036397">
    <property type="entry name" value="RNaseH_sf"/>
</dbReference>
<proteinExistence type="predicted"/>
<comment type="caution">
    <text evidence="2">The sequence shown here is derived from an EMBL/GenBank/DDBJ whole genome shotgun (WGS) entry which is preliminary data.</text>
</comment>
<gene>
    <name evidence="2" type="ORF">ABZ507_18290</name>
</gene>
<dbReference type="GO" id="GO:0004527">
    <property type="term" value="F:exonuclease activity"/>
    <property type="evidence" value="ECO:0007669"/>
    <property type="project" value="UniProtKB-KW"/>
</dbReference>